<keyword evidence="1" id="KW-0732">Signal</keyword>
<feature type="domain" description="Ionotropic glutamate receptor C-terminal" evidence="3">
    <location>
        <begin position="62"/>
        <end position="281"/>
    </location>
</feature>
<dbReference type="Pfam" id="PF00497">
    <property type="entry name" value="SBP_bac_3"/>
    <property type="match status" value="1"/>
</dbReference>
<dbReference type="SUPFAM" id="SSF53850">
    <property type="entry name" value="Periplasmic binding protein-like II"/>
    <property type="match status" value="1"/>
</dbReference>
<dbReference type="SMART" id="SM00062">
    <property type="entry name" value="PBPb"/>
    <property type="match status" value="1"/>
</dbReference>
<name>A0A2R6Y2D3_9BACL</name>
<dbReference type="GO" id="GO:0016020">
    <property type="term" value="C:membrane"/>
    <property type="evidence" value="ECO:0007669"/>
    <property type="project" value="InterPro"/>
</dbReference>
<dbReference type="InterPro" id="IPR001320">
    <property type="entry name" value="Iontro_rcpt_C"/>
</dbReference>
<dbReference type="PANTHER" id="PTHR35936">
    <property type="entry name" value="MEMBRANE-BOUND LYTIC MUREIN TRANSGLYCOSYLASE F"/>
    <property type="match status" value="1"/>
</dbReference>
<accession>A0A2R6Y2D3</accession>
<evidence type="ECO:0000313" key="5">
    <source>
        <dbReference type="Proteomes" id="UP000244338"/>
    </source>
</evidence>
<evidence type="ECO:0000256" key="1">
    <source>
        <dbReference type="ARBA" id="ARBA00022729"/>
    </source>
</evidence>
<dbReference type="InterPro" id="IPR001638">
    <property type="entry name" value="Solute-binding_3/MltF_N"/>
</dbReference>
<organism evidence="4 5">
    <name type="scientific">Candidatus Carbonibacillus altaicus</name>
    <dbReference type="NCBI Taxonomy" id="2163959"/>
    <lineage>
        <taxon>Bacteria</taxon>
        <taxon>Bacillati</taxon>
        <taxon>Bacillota</taxon>
        <taxon>Bacilli</taxon>
        <taxon>Bacillales</taxon>
        <taxon>Candidatus Carbonibacillus</taxon>
    </lineage>
</organism>
<dbReference type="Proteomes" id="UP000244338">
    <property type="component" value="Unassembled WGS sequence"/>
</dbReference>
<protein>
    <submittedName>
        <fullName evidence="4">Histidine-binding protein (HBP)</fullName>
    </submittedName>
</protein>
<reference evidence="5" key="1">
    <citation type="journal article" date="2018" name="Sci. Rep.">
        <title>Lignite coal burning seam in the remote Altai Mountains harbors a hydrogen-driven thermophilic microbial community.</title>
        <authorList>
            <person name="Kadnikov V.V."/>
            <person name="Mardanov A.V."/>
            <person name="Ivasenko D.A."/>
            <person name="Antsiferov D.V."/>
            <person name="Beletsky A.V."/>
            <person name="Karnachuk O.V."/>
            <person name="Ravin N.V."/>
        </authorList>
    </citation>
    <scope>NUCLEOTIDE SEQUENCE [LARGE SCALE GENOMIC DNA]</scope>
</reference>
<dbReference type="GO" id="GO:0015276">
    <property type="term" value="F:ligand-gated monoatomic ion channel activity"/>
    <property type="evidence" value="ECO:0007669"/>
    <property type="project" value="InterPro"/>
</dbReference>
<comment type="caution">
    <text evidence="4">The sequence shown here is derived from an EMBL/GenBank/DDBJ whole genome shotgun (WGS) entry which is preliminary data.</text>
</comment>
<evidence type="ECO:0000259" key="2">
    <source>
        <dbReference type="SMART" id="SM00062"/>
    </source>
</evidence>
<dbReference type="EMBL" id="PEBX01000019">
    <property type="protein sequence ID" value="PTQ56792.1"/>
    <property type="molecule type" value="Genomic_DNA"/>
</dbReference>
<dbReference type="Gene3D" id="3.40.190.10">
    <property type="entry name" value="Periplasmic binding protein-like II"/>
    <property type="match status" value="2"/>
</dbReference>
<feature type="domain" description="Solute-binding protein family 3/N-terminal" evidence="2">
    <location>
        <begin position="62"/>
        <end position="282"/>
    </location>
</feature>
<dbReference type="CDD" id="cd13624">
    <property type="entry name" value="PBP2_Arg_Lys_His"/>
    <property type="match status" value="1"/>
</dbReference>
<sequence>MNQQAGSLKWNQSIRIFSLMIASFLLLFVLTACGSGSSVSTNNTPDMAAGSATEKGAATKEKIVVGSDAAYAPFEYIDTKGEIAGLDIELIKKMAELGEFEIEIRNLPWDTLFQEVKNGGVDVAISSITITEERMQTYDFTEPYFVANQLVLVKEDSPIHTFQDLKNAKYVGVQNATTGHYVVQELLGKTSPKIKSYESTPLAIQDMVNGGSDAVVADNAVVLEYIKNNPNVKFRSFDDPSFEKEYYGLMVKKGNQKVLDLLNSALQKAKEEGVIKHIFGSDVE</sequence>
<gene>
    <name evidence="4" type="ORF">BSOLF_2680</name>
</gene>
<evidence type="ECO:0000313" key="4">
    <source>
        <dbReference type="EMBL" id="PTQ56792.1"/>
    </source>
</evidence>
<proteinExistence type="predicted"/>
<dbReference type="PANTHER" id="PTHR35936:SF17">
    <property type="entry name" value="ARGININE-BINDING EXTRACELLULAR PROTEIN ARTP"/>
    <property type="match status" value="1"/>
</dbReference>
<evidence type="ECO:0000259" key="3">
    <source>
        <dbReference type="SMART" id="SM00079"/>
    </source>
</evidence>
<dbReference type="AlphaFoldDB" id="A0A2R6Y2D3"/>
<dbReference type="SMART" id="SM00079">
    <property type="entry name" value="PBPe"/>
    <property type="match status" value="1"/>
</dbReference>